<comment type="caution">
    <text evidence="1">The sequence shown here is derived from an EMBL/GenBank/DDBJ whole genome shotgun (WGS) entry which is preliminary data.</text>
</comment>
<organism evidence="1 2">
    <name type="scientific">Mangrovihabitans endophyticus</name>
    <dbReference type="NCBI Taxonomy" id="1751298"/>
    <lineage>
        <taxon>Bacteria</taxon>
        <taxon>Bacillati</taxon>
        <taxon>Actinomycetota</taxon>
        <taxon>Actinomycetes</taxon>
        <taxon>Micromonosporales</taxon>
        <taxon>Micromonosporaceae</taxon>
        <taxon>Mangrovihabitans</taxon>
    </lineage>
</organism>
<reference evidence="1" key="2">
    <citation type="submission" date="2020-09" db="EMBL/GenBank/DDBJ databases">
        <authorList>
            <person name="Sun Q."/>
            <person name="Zhou Y."/>
        </authorList>
    </citation>
    <scope>NUCLEOTIDE SEQUENCE</scope>
    <source>
        <strain evidence="1">CGMCC 4.7299</strain>
    </source>
</reference>
<keyword evidence="2" id="KW-1185">Reference proteome</keyword>
<reference evidence="1" key="1">
    <citation type="journal article" date="2014" name="Int. J. Syst. Evol. Microbiol.">
        <title>Complete genome sequence of Corynebacterium casei LMG S-19264T (=DSM 44701T), isolated from a smear-ripened cheese.</title>
        <authorList>
            <consortium name="US DOE Joint Genome Institute (JGI-PGF)"/>
            <person name="Walter F."/>
            <person name="Albersmeier A."/>
            <person name="Kalinowski J."/>
            <person name="Ruckert C."/>
        </authorList>
    </citation>
    <scope>NUCLEOTIDE SEQUENCE</scope>
    <source>
        <strain evidence="1">CGMCC 4.7299</strain>
    </source>
</reference>
<accession>A0A8J3BZV6</accession>
<dbReference type="Proteomes" id="UP000656042">
    <property type="component" value="Unassembled WGS sequence"/>
</dbReference>
<proteinExistence type="predicted"/>
<dbReference type="AlphaFoldDB" id="A0A8J3BZV6"/>
<evidence type="ECO:0000313" key="2">
    <source>
        <dbReference type="Proteomes" id="UP000656042"/>
    </source>
</evidence>
<sequence>MVSVGILNTGTAPSRGELDFADEGFDGGFAFGDGAAVHDLGQVFADAGSGGGVVHGAVLERRVVTVECGLAGGDLGGEGGEFRIAVPDRGLAVCLERCAWTRLIMSVRTASVLAENS</sequence>
<evidence type="ECO:0000313" key="1">
    <source>
        <dbReference type="EMBL" id="GGK86359.1"/>
    </source>
</evidence>
<gene>
    <name evidence="1" type="ORF">GCM10012284_20760</name>
</gene>
<protein>
    <submittedName>
        <fullName evidence="1">Uncharacterized protein</fullName>
    </submittedName>
</protein>
<name>A0A8J3BZV6_9ACTN</name>
<dbReference type="EMBL" id="BMMX01000006">
    <property type="protein sequence ID" value="GGK86359.1"/>
    <property type="molecule type" value="Genomic_DNA"/>
</dbReference>